<dbReference type="Proteomes" id="UP001596512">
    <property type="component" value="Unassembled WGS sequence"/>
</dbReference>
<keyword evidence="2" id="KW-1185">Reference proteome</keyword>
<name>A0ABW2TWW0_9PSEU</name>
<comment type="caution">
    <text evidence="1">The sequence shown here is derived from an EMBL/GenBank/DDBJ whole genome shotgun (WGS) entry which is preliminary data.</text>
</comment>
<sequence length="159" mass="17899">MTLTLIAVLSPILGFGGGILAQIVSTRRTAHARRRDLLREAYADGLRALMTVEGIRDLADVRAARSALFHARGQIHLVGTKQGRTLFAELADIGYDMLDRLLDEAPRRRPFTPVPRRLDRIYPPADRTKLEAALTAFVEQARKELAIDESWWRRARLAS</sequence>
<organism evidence="1 2">
    <name type="scientific">Actinokineospora soli</name>
    <dbReference type="NCBI Taxonomy" id="1048753"/>
    <lineage>
        <taxon>Bacteria</taxon>
        <taxon>Bacillati</taxon>
        <taxon>Actinomycetota</taxon>
        <taxon>Actinomycetes</taxon>
        <taxon>Pseudonocardiales</taxon>
        <taxon>Pseudonocardiaceae</taxon>
        <taxon>Actinokineospora</taxon>
    </lineage>
</organism>
<evidence type="ECO:0000313" key="2">
    <source>
        <dbReference type="Proteomes" id="UP001596512"/>
    </source>
</evidence>
<dbReference type="EMBL" id="JBHTEY010000004">
    <property type="protein sequence ID" value="MFC7617286.1"/>
    <property type="molecule type" value="Genomic_DNA"/>
</dbReference>
<reference evidence="2" key="1">
    <citation type="journal article" date="2019" name="Int. J. Syst. Evol. Microbiol.">
        <title>The Global Catalogue of Microorganisms (GCM) 10K type strain sequencing project: providing services to taxonomists for standard genome sequencing and annotation.</title>
        <authorList>
            <consortium name="The Broad Institute Genomics Platform"/>
            <consortium name="The Broad Institute Genome Sequencing Center for Infectious Disease"/>
            <person name="Wu L."/>
            <person name="Ma J."/>
        </authorList>
    </citation>
    <scope>NUCLEOTIDE SEQUENCE [LARGE SCALE GENOMIC DNA]</scope>
    <source>
        <strain evidence="2">JCM 17695</strain>
    </source>
</reference>
<proteinExistence type="predicted"/>
<accession>A0ABW2TWW0</accession>
<evidence type="ECO:0000313" key="1">
    <source>
        <dbReference type="EMBL" id="MFC7617286.1"/>
    </source>
</evidence>
<gene>
    <name evidence="1" type="ORF">ACFQV2_31550</name>
</gene>
<protein>
    <submittedName>
        <fullName evidence="1">Uncharacterized protein</fullName>
    </submittedName>
</protein>